<dbReference type="OrthoDB" id="5560192at2759"/>
<keyword evidence="4" id="KW-1185">Reference proteome</keyword>
<dbReference type="EMBL" id="MBFT01000341">
    <property type="protein sequence ID" value="PVU92919.1"/>
    <property type="molecule type" value="Genomic_DNA"/>
</dbReference>
<protein>
    <submittedName>
        <fullName evidence="3">Uncharacterized protein</fullName>
    </submittedName>
</protein>
<proteinExistence type="predicted"/>
<evidence type="ECO:0000313" key="4">
    <source>
        <dbReference type="Proteomes" id="UP000245699"/>
    </source>
</evidence>
<sequence length="867" mass="100196">MARNSNPNSQNFLDNDFYQELENQSLFDTSSNYNPILNNNNSRSISANSNQFREIGKNESNKPKTRARTGYNNRKALNLVNLNVSPKKTDQQENNVVSVIYSQSQDIYSNSSVNASNNQSSRYDIDDQIDDFDLEFDTETLQKIMETEQQYYASQAEIGKDNQQYQNKQTFNLIYKKEKNYKNNEPVSKISRSTSLNEDKSNYPTTNQYFDLSEVQTIGKSSFLGDRKTKSNNDNFPVINQTKSKQLELNGNSKPVFPVLSPNNTHKNKNRPVYTNQNILIPNETTKMLTNQKHFGNDVDTRTKPNTKKVLSPVDSTESKETSVDILTLVGSNVKEQKNQLSQELLKLKNDLKKKLQKISDLEELANLRTGEVATVRRKLQKVEKENVELQELLVVRTEKMEQEKKLIQEKLATQAEAFKTQFEFQRHESSISLRSRTVRSDQIKDFKSKSRNKSESTFDEFENEIKRSTKKRKSDLDIWDDFPKTKTKKISNKTTEPQDIIQHENENHINELEYITDTNTSTIQNNHISLPSNQNIVCTTPEIEILVQEFLKKVFYKIPIEEPQPEIIELVIHISEYIKSNHNEEKLGELHILVCSMIIESTNRIQSIPKTNDNSKNKKIGIYQTGDASFYRYTYLLLDVLLCADTNFPEFIKSWLGKNLNLNGFDSVSNMESIVSERIYFGDQLLDSLLILFQTVTGLTTCATGIEYHVARINCNLIRIFSVLLKSVNTEAYSRYCRYLNTFVLKKLCESGVFDDSWTESITELMVLLFHSKPVFSEWSESQEKIASIAGFIFNIIDKPREKYKELTLKSELNLLRLAACILVVHGEHENQAKFILSREFVKILVCILISEFELEFFENGISMMR</sequence>
<organism evidence="3 4">
    <name type="scientific">Furculomyces boomerangus</name>
    <dbReference type="NCBI Taxonomy" id="61424"/>
    <lineage>
        <taxon>Eukaryota</taxon>
        <taxon>Fungi</taxon>
        <taxon>Fungi incertae sedis</taxon>
        <taxon>Zoopagomycota</taxon>
        <taxon>Kickxellomycotina</taxon>
        <taxon>Harpellomycetes</taxon>
        <taxon>Harpellales</taxon>
        <taxon>Harpellaceae</taxon>
        <taxon>Furculomyces</taxon>
    </lineage>
</organism>
<dbReference type="Proteomes" id="UP000245699">
    <property type="component" value="Unassembled WGS sequence"/>
</dbReference>
<comment type="caution">
    <text evidence="3">The sequence shown here is derived from an EMBL/GenBank/DDBJ whole genome shotgun (WGS) entry which is preliminary data.</text>
</comment>
<name>A0A2T9YKS9_9FUNG</name>
<evidence type="ECO:0000256" key="2">
    <source>
        <dbReference type="SAM" id="MobiDB-lite"/>
    </source>
</evidence>
<evidence type="ECO:0000256" key="1">
    <source>
        <dbReference type="SAM" id="Coils"/>
    </source>
</evidence>
<feature type="compositionally biased region" description="Basic and acidic residues" evidence="2">
    <location>
        <begin position="445"/>
        <end position="457"/>
    </location>
</feature>
<keyword evidence="1" id="KW-0175">Coiled coil</keyword>
<feature type="coiled-coil region" evidence="1">
    <location>
        <begin position="331"/>
        <end position="393"/>
    </location>
</feature>
<gene>
    <name evidence="3" type="ORF">BB559_003547</name>
</gene>
<reference evidence="3 4" key="1">
    <citation type="journal article" date="2018" name="MBio">
        <title>Comparative Genomics Reveals the Core Gene Toolbox for the Fungus-Insect Symbiosis.</title>
        <authorList>
            <person name="Wang Y."/>
            <person name="Stata M."/>
            <person name="Wang W."/>
            <person name="Stajich J.E."/>
            <person name="White M.M."/>
            <person name="Moncalvo J.M."/>
        </authorList>
    </citation>
    <scope>NUCLEOTIDE SEQUENCE [LARGE SCALE GENOMIC DNA]</scope>
    <source>
        <strain evidence="3 4">AUS-77-4</strain>
    </source>
</reference>
<evidence type="ECO:0000313" key="3">
    <source>
        <dbReference type="EMBL" id="PVU92919.1"/>
    </source>
</evidence>
<accession>A0A2T9YKS9</accession>
<feature type="region of interest" description="Disordered" evidence="2">
    <location>
        <begin position="445"/>
        <end position="465"/>
    </location>
</feature>
<dbReference type="AlphaFoldDB" id="A0A2T9YKS9"/>